<dbReference type="AlphaFoldDB" id="A0A7W6DAD3"/>
<evidence type="ECO:0000313" key="1">
    <source>
        <dbReference type="EMBL" id="MBB3979598.1"/>
    </source>
</evidence>
<gene>
    <name evidence="1" type="ORF">GGQ64_004842</name>
</gene>
<keyword evidence="2" id="KW-1185">Reference proteome</keyword>
<dbReference type="RefSeq" id="WP_183807917.1">
    <property type="nucleotide sequence ID" value="NZ_JACIEE010000012.1"/>
</dbReference>
<organism evidence="1 2">
    <name type="scientific">Mycoplana azooxidifex</name>
    <dbReference type="NCBI Taxonomy" id="1636188"/>
    <lineage>
        <taxon>Bacteria</taxon>
        <taxon>Pseudomonadati</taxon>
        <taxon>Pseudomonadota</taxon>
        <taxon>Alphaproteobacteria</taxon>
        <taxon>Hyphomicrobiales</taxon>
        <taxon>Rhizobiaceae</taxon>
        <taxon>Mycoplana</taxon>
    </lineage>
</organism>
<accession>A0A7W6DAD3</accession>
<protein>
    <submittedName>
        <fullName evidence="1">Uncharacterized protein</fullName>
    </submittedName>
</protein>
<dbReference type="EMBL" id="JACIEE010000012">
    <property type="protein sequence ID" value="MBB3979598.1"/>
    <property type="molecule type" value="Genomic_DNA"/>
</dbReference>
<comment type="caution">
    <text evidence="1">The sequence shown here is derived from an EMBL/GenBank/DDBJ whole genome shotgun (WGS) entry which is preliminary data.</text>
</comment>
<proteinExistence type="predicted"/>
<name>A0A7W6DAD3_9HYPH</name>
<dbReference type="Proteomes" id="UP000574761">
    <property type="component" value="Unassembled WGS sequence"/>
</dbReference>
<sequence>MAGRRRSSSMLHGLAIYSPKGTRDEVFISNYASVNIRDAIARHSRTTPE</sequence>
<evidence type="ECO:0000313" key="2">
    <source>
        <dbReference type="Proteomes" id="UP000574761"/>
    </source>
</evidence>
<reference evidence="1 2" key="1">
    <citation type="submission" date="2020-08" db="EMBL/GenBank/DDBJ databases">
        <title>Genomic Encyclopedia of Type Strains, Phase IV (KMG-IV): sequencing the most valuable type-strain genomes for metagenomic binning, comparative biology and taxonomic classification.</title>
        <authorList>
            <person name="Goeker M."/>
        </authorList>
    </citation>
    <scope>NUCLEOTIDE SEQUENCE [LARGE SCALE GENOMIC DNA]</scope>
    <source>
        <strain evidence="1 2">DSM 100211</strain>
    </source>
</reference>